<dbReference type="GeneID" id="112493926"/>
<sequence>MPRRYKPCRRCQQLSRIHITKNPSEVKIQRTDVIVTICGFRSLQHLLPAGPQSSEALCTLLYCDTSSSFPTVIESVNGGHCDHLWVLNHHSPDLCCITSLRTHCTLCCIVVIALASSPQR</sequence>
<evidence type="ECO:0000313" key="1">
    <source>
        <dbReference type="Proteomes" id="UP000694920"/>
    </source>
</evidence>
<gene>
    <name evidence="2" type="primary">LOC112493926</name>
</gene>
<protein>
    <submittedName>
        <fullName evidence="2">Uncharacterized protein LOC112493926</fullName>
    </submittedName>
</protein>
<reference evidence="2" key="1">
    <citation type="submission" date="2025-08" db="UniProtKB">
        <authorList>
            <consortium name="RefSeq"/>
        </authorList>
    </citation>
    <scope>IDENTIFICATION</scope>
</reference>
<proteinExistence type="predicted"/>
<dbReference type="RefSeq" id="XP_024937833.1">
    <property type="nucleotide sequence ID" value="XM_025082065.1"/>
</dbReference>
<name>A0AAJ7VYE5_CEPCN</name>
<dbReference type="KEGG" id="ccin:112493926"/>
<keyword evidence="1" id="KW-1185">Reference proteome</keyword>
<evidence type="ECO:0000313" key="2">
    <source>
        <dbReference type="RefSeq" id="XP_024937833.1"/>
    </source>
</evidence>
<organism evidence="1 2">
    <name type="scientific">Cephus cinctus</name>
    <name type="common">Wheat stem sawfly</name>
    <dbReference type="NCBI Taxonomy" id="211228"/>
    <lineage>
        <taxon>Eukaryota</taxon>
        <taxon>Metazoa</taxon>
        <taxon>Ecdysozoa</taxon>
        <taxon>Arthropoda</taxon>
        <taxon>Hexapoda</taxon>
        <taxon>Insecta</taxon>
        <taxon>Pterygota</taxon>
        <taxon>Neoptera</taxon>
        <taxon>Endopterygota</taxon>
        <taxon>Hymenoptera</taxon>
        <taxon>Cephoidea</taxon>
        <taxon>Cephidae</taxon>
        <taxon>Cephus</taxon>
    </lineage>
</organism>
<accession>A0AAJ7VYE5</accession>
<dbReference type="Proteomes" id="UP000694920">
    <property type="component" value="Unplaced"/>
</dbReference>
<dbReference type="AlphaFoldDB" id="A0AAJ7VYE5"/>